<dbReference type="InterPro" id="IPR036291">
    <property type="entry name" value="NAD(P)-bd_dom_sf"/>
</dbReference>
<protein>
    <submittedName>
        <fullName evidence="2">NAD-dependent epimerase</fullName>
    </submittedName>
</protein>
<dbReference type="InterPro" id="IPR016040">
    <property type="entry name" value="NAD(P)-bd_dom"/>
</dbReference>
<evidence type="ECO:0000313" key="3">
    <source>
        <dbReference type="Proteomes" id="UP000600026"/>
    </source>
</evidence>
<evidence type="ECO:0000259" key="1">
    <source>
        <dbReference type="Pfam" id="PF13460"/>
    </source>
</evidence>
<dbReference type="InterPro" id="IPR051606">
    <property type="entry name" value="Polyketide_Oxido-like"/>
</dbReference>
<evidence type="ECO:0000313" key="2">
    <source>
        <dbReference type="EMBL" id="GHI90393.1"/>
    </source>
</evidence>
<comment type="caution">
    <text evidence="2">The sequence shown here is derived from an EMBL/GenBank/DDBJ whole genome shotgun (WGS) entry which is preliminary data.</text>
</comment>
<keyword evidence="3" id="KW-1185">Reference proteome</keyword>
<feature type="domain" description="NAD(P)-binding" evidence="1">
    <location>
        <begin position="16"/>
        <end position="207"/>
    </location>
</feature>
<dbReference type="EMBL" id="BNEE01000011">
    <property type="protein sequence ID" value="GHI90393.1"/>
    <property type="molecule type" value="Genomic_DNA"/>
</dbReference>
<dbReference type="AlphaFoldDB" id="A0A919LD26"/>
<dbReference type="Gene3D" id="3.40.50.720">
    <property type="entry name" value="NAD(P)-binding Rossmann-like Domain"/>
    <property type="match status" value="1"/>
</dbReference>
<sequence length="223" mass="23357">MTIRNKEQHMKIVLFGASGNIGRPTTEELLRRGHTVTAVTRAGHIDGLGHKALTVTTGDVTDPAAVAGLAASHDAVLSAVGPRIGQENDRATIVGAARALIDGLRRAGVTRLVTIGGAGSLRTPTGARVMDDPAFPALWKANAEAQSEALDLYRGVHDLDWTYVSPAAVIGAGERTGAYRSAGDTLLTDDDGNSRISYADYAIALADTIESGTAIRRRITVAY</sequence>
<reference evidence="2" key="1">
    <citation type="submission" date="2020-09" db="EMBL/GenBank/DDBJ databases">
        <title>Whole genome shotgun sequence of Streptomyces xanthophaeus NBRC 12829.</title>
        <authorList>
            <person name="Komaki H."/>
            <person name="Tamura T."/>
        </authorList>
    </citation>
    <scope>NUCLEOTIDE SEQUENCE</scope>
    <source>
        <strain evidence="2">NBRC 12829</strain>
    </source>
</reference>
<dbReference type="Proteomes" id="UP000600026">
    <property type="component" value="Unassembled WGS sequence"/>
</dbReference>
<organism evidence="2 3">
    <name type="scientific">Streptomyces xanthophaeus</name>
    <dbReference type="NCBI Taxonomy" id="67385"/>
    <lineage>
        <taxon>Bacteria</taxon>
        <taxon>Bacillati</taxon>
        <taxon>Actinomycetota</taxon>
        <taxon>Actinomycetes</taxon>
        <taxon>Kitasatosporales</taxon>
        <taxon>Streptomycetaceae</taxon>
        <taxon>Streptomyces</taxon>
    </lineage>
</organism>
<proteinExistence type="predicted"/>
<gene>
    <name evidence="2" type="ORF">Sxan_77570</name>
</gene>
<name>A0A919LD26_9ACTN</name>
<dbReference type="PANTHER" id="PTHR43355:SF2">
    <property type="entry name" value="FLAVIN REDUCTASE (NADPH)"/>
    <property type="match status" value="1"/>
</dbReference>
<dbReference type="Pfam" id="PF13460">
    <property type="entry name" value="NAD_binding_10"/>
    <property type="match status" value="1"/>
</dbReference>
<accession>A0A919LD26</accession>
<dbReference type="GO" id="GO:0016646">
    <property type="term" value="F:oxidoreductase activity, acting on the CH-NH group of donors, NAD or NADP as acceptor"/>
    <property type="evidence" value="ECO:0007669"/>
    <property type="project" value="TreeGrafter"/>
</dbReference>
<dbReference type="PANTHER" id="PTHR43355">
    <property type="entry name" value="FLAVIN REDUCTASE (NADPH)"/>
    <property type="match status" value="1"/>
</dbReference>
<dbReference type="SUPFAM" id="SSF51735">
    <property type="entry name" value="NAD(P)-binding Rossmann-fold domains"/>
    <property type="match status" value="1"/>
</dbReference>